<evidence type="ECO:0000256" key="1">
    <source>
        <dbReference type="SAM" id="MobiDB-lite"/>
    </source>
</evidence>
<evidence type="ECO:0000313" key="3">
    <source>
        <dbReference type="Proteomes" id="UP000314294"/>
    </source>
</evidence>
<accession>A0A4Z2EZE1</accession>
<comment type="caution">
    <text evidence="2">The sequence shown here is derived from an EMBL/GenBank/DDBJ whole genome shotgun (WGS) entry which is preliminary data.</text>
</comment>
<dbReference type="EMBL" id="SRLO01001988">
    <property type="protein sequence ID" value="TNN34326.1"/>
    <property type="molecule type" value="Genomic_DNA"/>
</dbReference>
<protein>
    <submittedName>
        <fullName evidence="2">Uncharacterized protein</fullName>
    </submittedName>
</protein>
<keyword evidence="3" id="KW-1185">Reference proteome</keyword>
<dbReference type="Proteomes" id="UP000314294">
    <property type="component" value="Unassembled WGS sequence"/>
</dbReference>
<feature type="region of interest" description="Disordered" evidence="1">
    <location>
        <begin position="56"/>
        <end position="77"/>
    </location>
</feature>
<proteinExistence type="predicted"/>
<evidence type="ECO:0000313" key="2">
    <source>
        <dbReference type="EMBL" id="TNN34326.1"/>
    </source>
</evidence>
<dbReference type="AlphaFoldDB" id="A0A4Z2EZE1"/>
<feature type="compositionally biased region" description="Polar residues" evidence="1">
    <location>
        <begin position="67"/>
        <end position="77"/>
    </location>
</feature>
<name>A0A4Z2EZE1_9TELE</name>
<reference evidence="2 3" key="1">
    <citation type="submission" date="2019-03" db="EMBL/GenBank/DDBJ databases">
        <title>First draft genome of Liparis tanakae, snailfish: a comprehensive survey of snailfish specific genes.</title>
        <authorList>
            <person name="Kim W."/>
            <person name="Song I."/>
            <person name="Jeong J.-H."/>
            <person name="Kim D."/>
            <person name="Kim S."/>
            <person name="Ryu S."/>
            <person name="Song J.Y."/>
            <person name="Lee S.K."/>
        </authorList>
    </citation>
    <scope>NUCLEOTIDE SEQUENCE [LARGE SCALE GENOMIC DNA]</scope>
    <source>
        <tissue evidence="2">Muscle</tissue>
    </source>
</reference>
<organism evidence="2 3">
    <name type="scientific">Liparis tanakae</name>
    <name type="common">Tanaka's snailfish</name>
    <dbReference type="NCBI Taxonomy" id="230148"/>
    <lineage>
        <taxon>Eukaryota</taxon>
        <taxon>Metazoa</taxon>
        <taxon>Chordata</taxon>
        <taxon>Craniata</taxon>
        <taxon>Vertebrata</taxon>
        <taxon>Euteleostomi</taxon>
        <taxon>Actinopterygii</taxon>
        <taxon>Neopterygii</taxon>
        <taxon>Teleostei</taxon>
        <taxon>Neoteleostei</taxon>
        <taxon>Acanthomorphata</taxon>
        <taxon>Eupercaria</taxon>
        <taxon>Perciformes</taxon>
        <taxon>Cottioidei</taxon>
        <taxon>Cottales</taxon>
        <taxon>Liparidae</taxon>
        <taxon>Liparis</taxon>
    </lineage>
</organism>
<sequence length="77" mass="8333">MPRTDTGVQGTSTFSLSYLWRLELSRPVLFSRPRWGKLAAARSDCASLSESTVAESGAMTSRGAVRTSHSPQMTVSL</sequence>
<gene>
    <name evidence="2" type="ORF">EYF80_055507</name>
</gene>